<dbReference type="EMBL" id="CAJNOK010004298">
    <property type="protein sequence ID" value="CAF0933002.1"/>
    <property type="molecule type" value="Genomic_DNA"/>
</dbReference>
<dbReference type="AlphaFoldDB" id="A0A814NS93"/>
<organism evidence="2 5">
    <name type="scientific">Didymodactylos carnosus</name>
    <dbReference type="NCBI Taxonomy" id="1234261"/>
    <lineage>
        <taxon>Eukaryota</taxon>
        <taxon>Metazoa</taxon>
        <taxon>Spiralia</taxon>
        <taxon>Gnathifera</taxon>
        <taxon>Rotifera</taxon>
        <taxon>Eurotatoria</taxon>
        <taxon>Bdelloidea</taxon>
        <taxon>Philodinida</taxon>
        <taxon>Philodinidae</taxon>
        <taxon>Didymodactylos</taxon>
    </lineage>
</organism>
<accession>A0A814NS93</accession>
<dbReference type="Proteomes" id="UP000681722">
    <property type="component" value="Unassembled WGS sequence"/>
</dbReference>
<dbReference type="EMBL" id="CAJNOQ010005340">
    <property type="protein sequence ID" value="CAF1095158.1"/>
    <property type="molecule type" value="Genomic_DNA"/>
</dbReference>
<reference evidence="2" key="1">
    <citation type="submission" date="2021-02" db="EMBL/GenBank/DDBJ databases">
        <authorList>
            <person name="Nowell W R."/>
        </authorList>
    </citation>
    <scope>NUCLEOTIDE SEQUENCE</scope>
</reference>
<evidence type="ECO:0000313" key="1">
    <source>
        <dbReference type="EMBL" id="CAF0933002.1"/>
    </source>
</evidence>
<evidence type="ECO:0000313" key="5">
    <source>
        <dbReference type="Proteomes" id="UP000663829"/>
    </source>
</evidence>
<evidence type="ECO:0000313" key="4">
    <source>
        <dbReference type="EMBL" id="CAF3860400.1"/>
    </source>
</evidence>
<sequence>MFDTQIQKIEQESYTYEQQCILIFLPKVFHSLVKKIRETSSFEDNNILQLADSYFQCALLYDQFSSHIKSILSYISAFSIYASKSPSEIAKLIDEMTTIINSFTANKLTPKDILELYQRLLSSEDVVEIRLKIPTMYRENETDDVVELDGDEDTSNESREIAIQWYRDCLKTTNNIWVKGVCYYNILVQYQNFIYEDSDGKDNVDDMINCLPQFNTSDRRLLIKRRKLHFLKEYEHNTGNSATNSHLQLHKFTKHPFDKKLEKNDISTIGHYLMKSNDLIGAEEYWSSIAQQLECDFAGPILPLIRNPHSTFDEILDTIKQPKNDTNALFYQLLETYGKTADYYILKAKDDQTTGTESH</sequence>
<dbReference type="Proteomes" id="UP000677228">
    <property type="component" value="Unassembled WGS sequence"/>
</dbReference>
<dbReference type="Proteomes" id="UP000663829">
    <property type="component" value="Unassembled WGS sequence"/>
</dbReference>
<gene>
    <name evidence="2" type="ORF">GPM918_LOCUS18467</name>
    <name evidence="1" type="ORF">OVA965_LOCUS11235</name>
    <name evidence="4" type="ORF">SRO942_LOCUS18458</name>
    <name evidence="3" type="ORF">TMI583_LOCUS11234</name>
</gene>
<dbReference type="EMBL" id="CAJOBC010005337">
    <property type="protein sequence ID" value="CAF3860400.1"/>
    <property type="molecule type" value="Genomic_DNA"/>
</dbReference>
<evidence type="ECO:0000313" key="3">
    <source>
        <dbReference type="EMBL" id="CAF3709129.1"/>
    </source>
</evidence>
<dbReference type="EMBL" id="CAJOBA010004301">
    <property type="protein sequence ID" value="CAF3709129.1"/>
    <property type="molecule type" value="Genomic_DNA"/>
</dbReference>
<comment type="caution">
    <text evidence="2">The sequence shown here is derived from an EMBL/GenBank/DDBJ whole genome shotgun (WGS) entry which is preliminary data.</text>
</comment>
<evidence type="ECO:0000313" key="2">
    <source>
        <dbReference type="EMBL" id="CAF1095158.1"/>
    </source>
</evidence>
<dbReference type="OrthoDB" id="10062133at2759"/>
<keyword evidence="5" id="KW-1185">Reference proteome</keyword>
<name>A0A814NS93_9BILA</name>
<proteinExistence type="predicted"/>
<dbReference type="Proteomes" id="UP000682733">
    <property type="component" value="Unassembled WGS sequence"/>
</dbReference>
<protein>
    <submittedName>
        <fullName evidence="2">Uncharacterized protein</fullName>
    </submittedName>
</protein>